<gene>
    <name evidence="1" type="ORF">VAPA_1c22540</name>
</gene>
<dbReference type="PATRIC" id="fig|1246301.3.peg.2284"/>
<name>T1X9Y0_VARPD</name>
<evidence type="ECO:0000313" key="2">
    <source>
        <dbReference type="Proteomes" id="UP000016223"/>
    </source>
</evidence>
<accession>T1X9Y0</accession>
<proteinExistence type="predicted"/>
<dbReference type="Proteomes" id="UP000016223">
    <property type="component" value="Chromosome 1"/>
</dbReference>
<dbReference type="RefSeq" id="WP_021006869.1">
    <property type="nucleotide sequence ID" value="NC_022247.1"/>
</dbReference>
<dbReference type="AlphaFoldDB" id="T1X9Y0"/>
<organism evidence="1 2">
    <name type="scientific">Variovorax paradoxus B4</name>
    <dbReference type="NCBI Taxonomy" id="1246301"/>
    <lineage>
        <taxon>Bacteria</taxon>
        <taxon>Pseudomonadati</taxon>
        <taxon>Pseudomonadota</taxon>
        <taxon>Betaproteobacteria</taxon>
        <taxon>Burkholderiales</taxon>
        <taxon>Comamonadaceae</taxon>
        <taxon>Variovorax</taxon>
    </lineage>
</organism>
<protein>
    <submittedName>
        <fullName evidence="1">Uncharacterized protein</fullName>
    </submittedName>
</protein>
<evidence type="ECO:0000313" key="1">
    <source>
        <dbReference type="EMBL" id="AGU49358.1"/>
    </source>
</evidence>
<reference evidence="1 2" key="1">
    <citation type="submission" date="2012-10" db="EMBL/GenBank/DDBJ databases">
        <title>Genome sequence of Variovorax paradoxus B4.</title>
        <authorList>
            <person name="Schuldes J."/>
            <person name="Brandt U."/>
            <person name="Hiessl S."/>
            <person name="Wuebbeler J.H."/>
            <person name="Thuermer A."/>
            <person name="Steinbuechel A."/>
            <person name="Daniel R."/>
        </authorList>
    </citation>
    <scope>NUCLEOTIDE SEQUENCE [LARGE SCALE GENOMIC DNA]</scope>
    <source>
        <strain evidence="1 2">B4</strain>
    </source>
</reference>
<dbReference type="KEGG" id="vpd:VAPA_1c22540"/>
<dbReference type="EMBL" id="CP003911">
    <property type="protein sequence ID" value="AGU49358.1"/>
    <property type="molecule type" value="Genomic_DNA"/>
</dbReference>
<dbReference type="HOGENOM" id="CLU_185860_0_0_4"/>
<sequence>MINLMTVEPGQKLRLKDGTIAEVVENIGDGIWVQARRAGDSEEDLIHCEEIVGAAEEE</sequence>